<evidence type="ECO:0000259" key="11">
    <source>
        <dbReference type="PROSITE" id="PS50059"/>
    </source>
</evidence>
<comment type="catalytic activity">
    <reaction evidence="1 9 10">
        <text>[protein]-peptidylproline (omega=180) = [protein]-peptidylproline (omega=0)</text>
        <dbReference type="Rhea" id="RHEA:16237"/>
        <dbReference type="Rhea" id="RHEA-COMP:10747"/>
        <dbReference type="Rhea" id="RHEA-COMP:10748"/>
        <dbReference type="ChEBI" id="CHEBI:83833"/>
        <dbReference type="ChEBI" id="CHEBI:83834"/>
        <dbReference type="EC" id="5.2.1.8"/>
    </reaction>
</comment>
<dbReference type="SUPFAM" id="SSF54534">
    <property type="entry name" value="FKBP-like"/>
    <property type="match status" value="1"/>
</dbReference>
<keyword evidence="7 9" id="KW-0413">Isomerase</keyword>
<evidence type="ECO:0000256" key="8">
    <source>
        <dbReference type="ARBA" id="ARBA00037071"/>
    </source>
</evidence>
<evidence type="ECO:0000313" key="13">
    <source>
        <dbReference type="Proteomes" id="UP001595640"/>
    </source>
</evidence>
<dbReference type="GO" id="GO:0003755">
    <property type="term" value="F:peptidyl-prolyl cis-trans isomerase activity"/>
    <property type="evidence" value="ECO:0007669"/>
    <property type="project" value="UniProtKB-EC"/>
</dbReference>
<evidence type="ECO:0000256" key="5">
    <source>
        <dbReference type="ARBA" id="ARBA00023110"/>
    </source>
</evidence>
<name>A0ABV7M5M1_9GAMM</name>
<gene>
    <name evidence="12" type="ORF">ACFOEI_17050</name>
</gene>
<keyword evidence="6" id="KW-0143">Chaperone</keyword>
<feature type="domain" description="PPIase FKBP-type" evidence="11">
    <location>
        <begin position="6"/>
        <end position="84"/>
    </location>
</feature>
<dbReference type="EC" id="5.2.1.8" evidence="10"/>
<dbReference type="InterPro" id="IPR046357">
    <property type="entry name" value="PPIase_dom_sf"/>
</dbReference>
<dbReference type="PANTHER" id="PTHR47861:SF3">
    <property type="entry name" value="FKBP-TYPE PEPTIDYL-PROLYL CIS-TRANS ISOMERASE SLYD"/>
    <property type="match status" value="1"/>
</dbReference>
<dbReference type="Gene3D" id="3.10.50.40">
    <property type="match status" value="1"/>
</dbReference>
<comment type="subcellular location">
    <subcellularLocation>
        <location evidence="2">Cytoplasm</location>
    </subcellularLocation>
</comment>
<dbReference type="Proteomes" id="UP001595640">
    <property type="component" value="Unassembled WGS sequence"/>
</dbReference>
<keyword evidence="13" id="KW-1185">Reference proteome</keyword>
<proteinExistence type="inferred from homology"/>
<keyword evidence="4" id="KW-0963">Cytoplasm</keyword>
<keyword evidence="5 9" id="KW-0697">Rotamase</keyword>
<comment type="similarity">
    <text evidence="3 10">Belongs to the FKBP-type PPIase family.</text>
</comment>
<evidence type="ECO:0000256" key="9">
    <source>
        <dbReference type="PROSITE-ProRule" id="PRU00277"/>
    </source>
</evidence>
<organism evidence="12 13">
    <name type="scientific">Modicisalibacter luteus</name>
    <dbReference type="NCBI Taxonomy" id="453962"/>
    <lineage>
        <taxon>Bacteria</taxon>
        <taxon>Pseudomonadati</taxon>
        <taxon>Pseudomonadota</taxon>
        <taxon>Gammaproteobacteria</taxon>
        <taxon>Oceanospirillales</taxon>
        <taxon>Halomonadaceae</taxon>
        <taxon>Modicisalibacter</taxon>
    </lineage>
</organism>
<evidence type="ECO:0000313" key="12">
    <source>
        <dbReference type="EMBL" id="MFC3293760.1"/>
    </source>
</evidence>
<comment type="caution">
    <text evidence="12">The sequence shown here is derived from an EMBL/GenBank/DDBJ whole genome shotgun (WGS) entry which is preliminary data.</text>
</comment>
<evidence type="ECO:0000256" key="10">
    <source>
        <dbReference type="RuleBase" id="RU003915"/>
    </source>
</evidence>
<dbReference type="PROSITE" id="PS50059">
    <property type="entry name" value="FKBP_PPIASE"/>
    <property type="match status" value="1"/>
</dbReference>
<dbReference type="PANTHER" id="PTHR47861">
    <property type="entry name" value="FKBP-TYPE PEPTIDYL-PROLYL CIS-TRANS ISOMERASE SLYD"/>
    <property type="match status" value="1"/>
</dbReference>
<dbReference type="RefSeq" id="WP_019018708.1">
    <property type="nucleotide sequence ID" value="NZ_BMXD01000001.1"/>
</dbReference>
<protein>
    <recommendedName>
        <fullName evidence="10">Peptidyl-prolyl cis-trans isomerase</fullName>
        <ecNumber evidence="10">5.2.1.8</ecNumber>
    </recommendedName>
</protein>
<evidence type="ECO:0000256" key="2">
    <source>
        <dbReference type="ARBA" id="ARBA00004496"/>
    </source>
</evidence>
<comment type="function">
    <text evidence="8">Also involved in hydrogenase metallocenter assembly, probably by participating in the nickel insertion step. This function in hydrogenase biosynthesis requires chaperone activity and the presence of the metal-binding domain, but not PPIase activity.</text>
</comment>
<evidence type="ECO:0000256" key="7">
    <source>
        <dbReference type="ARBA" id="ARBA00023235"/>
    </source>
</evidence>
<accession>A0ABV7M5M1</accession>
<evidence type="ECO:0000256" key="3">
    <source>
        <dbReference type="ARBA" id="ARBA00006577"/>
    </source>
</evidence>
<reference evidence="13" key="1">
    <citation type="journal article" date="2019" name="Int. J. Syst. Evol. Microbiol.">
        <title>The Global Catalogue of Microorganisms (GCM) 10K type strain sequencing project: providing services to taxonomists for standard genome sequencing and annotation.</title>
        <authorList>
            <consortium name="The Broad Institute Genomics Platform"/>
            <consortium name="The Broad Institute Genome Sequencing Center for Infectious Disease"/>
            <person name="Wu L."/>
            <person name="Ma J."/>
        </authorList>
    </citation>
    <scope>NUCLEOTIDE SEQUENCE [LARGE SCALE GENOMIC DNA]</scope>
    <source>
        <strain evidence="13">KCTC 12847</strain>
    </source>
</reference>
<dbReference type="Pfam" id="PF00254">
    <property type="entry name" value="FKBP_C"/>
    <property type="match status" value="1"/>
</dbReference>
<evidence type="ECO:0000256" key="1">
    <source>
        <dbReference type="ARBA" id="ARBA00000971"/>
    </source>
</evidence>
<evidence type="ECO:0000256" key="6">
    <source>
        <dbReference type="ARBA" id="ARBA00023186"/>
    </source>
</evidence>
<evidence type="ECO:0000256" key="4">
    <source>
        <dbReference type="ARBA" id="ARBA00022490"/>
    </source>
</evidence>
<sequence length="169" mass="18575">MSIAPQQVVTLHYTLRDDEGHVLDDSRQRDTPLSYLHGHDNIVPGLEKALAGAQSGTHLTVTLDPEQAYGKRDEALVRRVSRSAFSGVSDLKSGMRFQAQGPDGPHTVTIVEADDTQVTVDANHPLAGQTLRYDVEILAVREATRAELAKGHPLDEDVDHTQVEDRKHL</sequence>
<dbReference type="EMBL" id="JBHRUH010000031">
    <property type="protein sequence ID" value="MFC3293760.1"/>
    <property type="molecule type" value="Genomic_DNA"/>
</dbReference>
<dbReference type="InterPro" id="IPR001179">
    <property type="entry name" value="PPIase_FKBP_dom"/>
</dbReference>